<gene>
    <name evidence="1" type="ORF">FPE_LOCUS26950</name>
</gene>
<accession>A0AAD2A5X3</accession>
<dbReference type="PANTHER" id="PTHR31170:SF25">
    <property type="entry name" value="BNAA09G04570D PROTEIN"/>
    <property type="match status" value="1"/>
</dbReference>
<dbReference type="Pfam" id="PF03140">
    <property type="entry name" value="DUF247"/>
    <property type="match status" value="1"/>
</dbReference>
<keyword evidence="2" id="KW-1185">Reference proteome</keyword>
<name>A0AAD2A5X3_9LAMI</name>
<organism evidence="1 2">
    <name type="scientific">Fraxinus pennsylvanica</name>
    <dbReference type="NCBI Taxonomy" id="56036"/>
    <lineage>
        <taxon>Eukaryota</taxon>
        <taxon>Viridiplantae</taxon>
        <taxon>Streptophyta</taxon>
        <taxon>Embryophyta</taxon>
        <taxon>Tracheophyta</taxon>
        <taxon>Spermatophyta</taxon>
        <taxon>Magnoliopsida</taxon>
        <taxon>eudicotyledons</taxon>
        <taxon>Gunneridae</taxon>
        <taxon>Pentapetalae</taxon>
        <taxon>asterids</taxon>
        <taxon>lamiids</taxon>
        <taxon>Lamiales</taxon>
        <taxon>Oleaceae</taxon>
        <taxon>Oleeae</taxon>
        <taxon>Fraxinus</taxon>
    </lineage>
</organism>
<sequence>MTTDRATEDNQSAEISQTCTKSQETSNYITKGGKDKLLISIRDYVNDTTKKPLIARVPSLLRESKNGCFDPLVVSIGPYHHGNPKLKAFEELKIPIAQKFWHACENKLSIELMYETVAMEGERARECYEKDSACNDVELFNRIMFLDACFVLYVLCTNLQEEEQNEVTERLVKSFYSVLRDLLLLENQIPLLVLKVLLKFRFRREKDQTQFKQKFLKPYILMPPQGHSCTNAVMKFLAQMKGRSTTSGQEMNEWKLELDSSPHLLHLLREHFVSPFMHEDSNKSALFKWESNRTRRRRFDIGNKKLSRLIFGTLTLPPIIVADSEKTLLLNLAAYEISTHDPSELCITLYICLMDSLIDNAEGVKQPLKNGI</sequence>
<dbReference type="EMBL" id="OU503052">
    <property type="protein sequence ID" value="CAI9779520.1"/>
    <property type="molecule type" value="Genomic_DNA"/>
</dbReference>
<proteinExistence type="predicted"/>
<dbReference type="PANTHER" id="PTHR31170">
    <property type="entry name" value="BNAC04G53230D PROTEIN"/>
    <property type="match status" value="1"/>
</dbReference>
<dbReference type="Proteomes" id="UP000834106">
    <property type="component" value="Chromosome 17"/>
</dbReference>
<evidence type="ECO:0000313" key="1">
    <source>
        <dbReference type="EMBL" id="CAI9779520.1"/>
    </source>
</evidence>
<protein>
    <submittedName>
        <fullName evidence="1">Uncharacterized protein</fullName>
    </submittedName>
</protein>
<dbReference type="InterPro" id="IPR004158">
    <property type="entry name" value="DUF247_pln"/>
</dbReference>
<reference evidence="1" key="1">
    <citation type="submission" date="2023-05" db="EMBL/GenBank/DDBJ databases">
        <authorList>
            <person name="Huff M."/>
        </authorList>
    </citation>
    <scope>NUCLEOTIDE SEQUENCE</scope>
</reference>
<dbReference type="AlphaFoldDB" id="A0AAD2A5X3"/>
<evidence type="ECO:0000313" key="2">
    <source>
        <dbReference type="Proteomes" id="UP000834106"/>
    </source>
</evidence>